<organism evidence="3 4">
    <name type="scientific">Streptomyces malaysiensis</name>
    <dbReference type="NCBI Taxonomy" id="92644"/>
    <lineage>
        <taxon>Bacteria</taxon>
        <taxon>Bacillati</taxon>
        <taxon>Actinomycetota</taxon>
        <taxon>Actinomycetes</taxon>
        <taxon>Kitasatosporales</taxon>
        <taxon>Streptomycetaceae</taxon>
        <taxon>Streptomyces</taxon>
        <taxon>Streptomyces violaceusniger group</taxon>
    </lineage>
</organism>
<feature type="compositionally biased region" description="Gly residues" evidence="1">
    <location>
        <begin position="157"/>
        <end position="166"/>
    </location>
</feature>
<keyword evidence="2" id="KW-0472">Membrane</keyword>
<dbReference type="Proteomes" id="UP000236520">
    <property type="component" value="Unassembled WGS sequence"/>
</dbReference>
<evidence type="ECO:0000256" key="2">
    <source>
        <dbReference type="SAM" id="Phobius"/>
    </source>
</evidence>
<feature type="region of interest" description="Disordered" evidence="1">
    <location>
        <begin position="157"/>
        <end position="192"/>
    </location>
</feature>
<evidence type="ECO:0008006" key="5">
    <source>
        <dbReference type="Google" id="ProtNLM"/>
    </source>
</evidence>
<protein>
    <recommendedName>
        <fullName evidence="5">Aromatic ring-opening dioxygenase LigA</fullName>
    </recommendedName>
</protein>
<comment type="caution">
    <text evidence="3">The sequence shown here is derived from an EMBL/GenBank/DDBJ whole genome shotgun (WGS) entry which is preliminary data.</text>
</comment>
<keyword evidence="4" id="KW-1185">Reference proteome</keyword>
<proteinExistence type="predicted"/>
<reference evidence="3 4" key="1">
    <citation type="submission" date="2015-09" db="EMBL/GenBank/DDBJ databases">
        <title>Genome sequence, genome mining and natural product profiling of a biocontrol bacterium Streptomyces malaysiensis F913.</title>
        <authorList>
            <person name="Xu Y."/>
            <person name="Wei J."/>
            <person name="Xie J."/>
            <person name="Li T."/>
            <person name="Zhou Z."/>
        </authorList>
    </citation>
    <scope>NUCLEOTIDE SEQUENCE [LARGE SCALE GENOMIC DNA]</scope>
    <source>
        <strain evidence="3 4">F913</strain>
    </source>
</reference>
<name>A0A2J7ZDK9_STRMQ</name>
<feature type="region of interest" description="Disordered" evidence="1">
    <location>
        <begin position="1"/>
        <end position="123"/>
    </location>
</feature>
<evidence type="ECO:0000313" key="4">
    <source>
        <dbReference type="Proteomes" id="UP000236520"/>
    </source>
</evidence>
<feature type="transmembrane region" description="Helical" evidence="2">
    <location>
        <begin position="131"/>
        <end position="149"/>
    </location>
</feature>
<dbReference type="EMBL" id="LJIW01000001">
    <property type="protein sequence ID" value="PNG98366.1"/>
    <property type="molecule type" value="Genomic_DNA"/>
</dbReference>
<sequence length="570" mass="60460">MKAMPEYDDDWDVPENRDDPENEDETPDEEEIPEEEDVSAEEEIPEEEDTLEEEEILEEEDVPEEEEEILDEEDIPEDEEEILEEEEVPEEESPAEEIPLAEENLPHQKNTLDEENTPDGGKKKKLTWKTVLLALVVFAIIGSLVQVVARGGFGGALNTTGSGGGSTPKKGQHSRQEQEIRPPKQPKTIRLGNQRVPQASGPIIVINPGLVTPGGSAAVEGGGFDKKATVDILLKARKSDTKGRAIGSVRSDRFGSIYARFTMPETAGNRPATLVAQQRGSSKTAEAKVITGGAVGTAKINKMVGRPGDVVTVTARGFRPGEPIDVFWGRTTGIPVTTLRTDSSGSVGQAAIKVGVAPTGSSTLVLVGKRSKTTATAPFQMLAMYPAMKSKPYALKAGQRITLSANKFAPGERVLVYINSTGGLPAFTAQANGMGQIRDVAFNVPFGLKGRQTLMAIGDQSRAVVRSGFTVLPYTPSAEPSAFGGRAGTTLSFYVAGFAPGETVDAYAGSGSKGQRKIGTFQVDSRGKASAVGSYKITPADESGVAFQLVGQKSGGIAKASINMSQGHGD</sequence>
<evidence type="ECO:0000256" key="1">
    <source>
        <dbReference type="SAM" id="MobiDB-lite"/>
    </source>
</evidence>
<feature type="compositionally biased region" description="Acidic residues" evidence="1">
    <location>
        <begin position="20"/>
        <end position="95"/>
    </location>
</feature>
<keyword evidence="2" id="KW-1133">Transmembrane helix</keyword>
<dbReference type="AlphaFoldDB" id="A0A2J7ZDK9"/>
<accession>A0A2J7ZDK9</accession>
<feature type="compositionally biased region" description="Acidic residues" evidence="1">
    <location>
        <begin position="1"/>
        <end position="13"/>
    </location>
</feature>
<keyword evidence="2" id="KW-0812">Transmembrane</keyword>
<evidence type="ECO:0000313" key="3">
    <source>
        <dbReference type="EMBL" id="PNG98366.1"/>
    </source>
</evidence>
<gene>
    <name evidence="3" type="ORF">SMF913_14391</name>
</gene>